<dbReference type="InterPro" id="IPR011990">
    <property type="entry name" value="TPR-like_helical_dom_sf"/>
</dbReference>
<reference evidence="2" key="2">
    <citation type="submission" date="2025-09" db="UniProtKB">
        <authorList>
            <consortium name="Ensembl"/>
        </authorList>
    </citation>
    <scope>IDENTIFICATION</scope>
</reference>
<reference evidence="2" key="1">
    <citation type="submission" date="2025-08" db="UniProtKB">
        <authorList>
            <consortium name="Ensembl"/>
        </authorList>
    </citation>
    <scope>IDENTIFICATION</scope>
</reference>
<dbReference type="PANTHER" id="PTHR31919:SF1">
    <property type="entry name" value="ZINC FINGERS AND HOMEOBOXES PROTEIN 1, ISOFORM 2"/>
    <property type="match status" value="1"/>
</dbReference>
<protein>
    <submittedName>
        <fullName evidence="2">ZHX1-C8orf76 readthrough</fullName>
    </submittedName>
</protein>
<dbReference type="Gene3D" id="1.25.40.10">
    <property type="entry name" value="Tetratricopeptide repeat domain"/>
    <property type="match status" value="1"/>
</dbReference>
<dbReference type="OMA" id="ETRMKAC"/>
<evidence type="ECO:0000313" key="2">
    <source>
        <dbReference type="Ensembl" id="ENSPMAP00000010334.1"/>
    </source>
</evidence>
<dbReference type="Ensembl" id="ENSPMAT00000010380.1">
    <property type="protein sequence ID" value="ENSPMAP00000010334.1"/>
    <property type="gene ID" value="ENSPMAG00000009398.1"/>
</dbReference>
<evidence type="ECO:0000256" key="1">
    <source>
        <dbReference type="SAM" id="MobiDB-lite"/>
    </source>
</evidence>
<dbReference type="SUPFAM" id="SSF48452">
    <property type="entry name" value="TPR-like"/>
    <property type="match status" value="1"/>
</dbReference>
<proteinExistence type="predicted"/>
<dbReference type="HOGENOM" id="CLU_044858_0_0_1"/>
<sequence length="292" mass="31588">QAALGWYDACLSLVPLSNTAVRRDALEARSRCLSHVGRTDEALQTAHTLGTIATNMDHDCVVHTLVAAIQRQAGHLQGELSALTRLTSLRPLDAWHWRRLAAIYQELSRCARSSVQCNGEQSHSDSDGHSNGGSSCGSGSSRNCDTHRPSDNSDPSTACGFQSCIHSDSHDASTCALPNVGDEECLLIIAEWYVIIRYRLLLQLSSASQSAFILDRNLEAQANITSDLEKSGVGETTLMCMAEVLGEDLVTLGTTGDESQGTDEARSHDDTPNSIGQFEKRWFGRLYGVAHG</sequence>
<dbReference type="Pfam" id="PF17826">
    <property type="entry name" value="DUF5588"/>
    <property type="match status" value="1"/>
</dbReference>
<dbReference type="InterPro" id="IPR041404">
    <property type="entry name" value="DUF5588"/>
</dbReference>
<organism evidence="2">
    <name type="scientific">Petromyzon marinus</name>
    <name type="common">Sea lamprey</name>
    <dbReference type="NCBI Taxonomy" id="7757"/>
    <lineage>
        <taxon>Eukaryota</taxon>
        <taxon>Metazoa</taxon>
        <taxon>Chordata</taxon>
        <taxon>Craniata</taxon>
        <taxon>Vertebrata</taxon>
        <taxon>Cyclostomata</taxon>
        <taxon>Hyperoartia</taxon>
        <taxon>Petromyzontiformes</taxon>
        <taxon>Petromyzontidae</taxon>
        <taxon>Petromyzon</taxon>
    </lineage>
</organism>
<feature type="region of interest" description="Disordered" evidence="1">
    <location>
        <begin position="254"/>
        <end position="276"/>
    </location>
</feature>
<dbReference type="GeneTree" id="ENSGT00390000011435"/>
<feature type="region of interest" description="Disordered" evidence="1">
    <location>
        <begin position="121"/>
        <end position="152"/>
    </location>
</feature>
<accession>S4RYP3</accession>
<name>S4RYP3_PETMA</name>
<dbReference type="PANTHER" id="PTHR31919">
    <property type="entry name" value="ZINC FINGERS AND HOMEOBOXES PROTEIN 1, ISOFORM 2"/>
    <property type="match status" value="1"/>
</dbReference>
<dbReference type="AlphaFoldDB" id="S4RYP3"/>